<gene>
    <name evidence="7" type="primary">crgA</name>
    <name evidence="9" type="ORF">G1H10_00865</name>
</gene>
<name>A0A6L9S105_9ACTN</name>
<feature type="transmembrane region" description="Helical" evidence="7">
    <location>
        <begin position="26"/>
        <end position="48"/>
    </location>
</feature>
<evidence type="ECO:0000256" key="6">
    <source>
        <dbReference type="ARBA" id="ARBA00023306"/>
    </source>
</evidence>
<feature type="region of interest" description="Disordered" evidence="8">
    <location>
        <begin position="1"/>
        <end position="21"/>
    </location>
</feature>
<sequence>MPSLRRRKKDDSVAPERRDNTASGRWVVPTMLTLLILGLVWIVVYYLLREEIGFMETLGGWNLVIGMGLITGGFITATQWK</sequence>
<comment type="caution">
    <text evidence="9">The sequence shown here is derived from an EMBL/GenBank/DDBJ whole genome shotgun (WGS) entry which is preliminary data.</text>
</comment>
<evidence type="ECO:0000256" key="2">
    <source>
        <dbReference type="ARBA" id="ARBA00022618"/>
    </source>
</evidence>
<evidence type="ECO:0000256" key="5">
    <source>
        <dbReference type="ARBA" id="ARBA00023136"/>
    </source>
</evidence>
<feature type="transmembrane region" description="Helical" evidence="7">
    <location>
        <begin position="60"/>
        <end position="80"/>
    </location>
</feature>
<keyword evidence="10" id="KW-1185">Reference proteome</keyword>
<dbReference type="InterPro" id="IPR009619">
    <property type="entry name" value="CrgA"/>
</dbReference>
<evidence type="ECO:0000256" key="4">
    <source>
        <dbReference type="ARBA" id="ARBA00022989"/>
    </source>
</evidence>
<evidence type="ECO:0000256" key="7">
    <source>
        <dbReference type="HAMAP-Rule" id="MF_00631"/>
    </source>
</evidence>
<keyword evidence="6 7" id="KW-0131">Cell cycle</keyword>
<evidence type="ECO:0000256" key="3">
    <source>
        <dbReference type="ARBA" id="ARBA00022692"/>
    </source>
</evidence>
<evidence type="ECO:0000313" key="10">
    <source>
        <dbReference type="Proteomes" id="UP000475214"/>
    </source>
</evidence>
<accession>A0A6L9S105</accession>
<comment type="similarity">
    <text evidence="7">Belongs to the CrgA family.</text>
</comment>
<dbReference type="Pfam" id="PF06781">
    <property type="entry name" value="CrgA"/>
    <property type="match status" value="1"/>
</dbReference>
<comment type="function">
    <text evidence="7">Involved in cell division.</text>
</comment>
<dbReference type="EMBL" id="JAAGOA010000001">
    <property type="protein sequence ID" value="NED98716.1"/>
    <property type="molecule type" value="Genomic_DNA"/>
</dbReference>
<keyword evidence="4 7" id="KW-1133">Transmembrane helix</keyword>
<organism evidence="9 10">
    <name type="scientific">Phytoactinopolyspora halotolerans</name>
    <dbReference type="NCBI Taxonomy" id="1981512"/>
    <lineage>
        <taxon>Bacteria</taxon>
        <taxon>Bacillati</taxon>
        <taxon>Actinomycetota</taxon>
        <taxon>Actinomycetes</taxon>
        <taxon>Jiangellales</taxon>
        <taxon>Jiangellaceae</taxon>
        <taxon>Phytoactinopolyspora</taxon>
    </lineage>
</organism>
<protein>
    <recommendedName>
        <fullName evidence="7">Cell division protein CrgA</fullName>
    </recommendedName>
</protein>
<dbReference type="RefSeq" id="WP_163731291.1">
    <property type="nucleotide sequence ID" value="NZ_JAAGOA010000001.1"/>
</dbReference>
<evidence type="ECO:0000256" key="8">
    <source>
        <dbReference type="SAM" id="MobiDB-lite"/>
    </source>
</evidence>
<comment type="subcellular location">
    <subcellularLocation>
        <location evidence="7">Cell membrane</location>
        <topology evidence="7">Multi-pass membrane protein</topology>
    </subcellularLocation>
</comment>
<keyword evidence="5 7" id="KW-0472">Membrane</keyword>
<evidence type="ECO:0000313" key="9">
    <source>
        <dbReference type="EMBL" id="NED98716.1"/>
    </source>
</evidence>
<dbReference type="Proteomes" id="UP000475214">
    <property type="component" value="Unassembled WGS sequence"/>
</dbReference>
<keyword evidence="1 7" id="KW-1003">Cell membrane</keyword>
<reference evidence="9 10" key="1">
    <citation type="submission" date="2020-02" db="EMBL/GenBank/DDBJ databases">
        <authorList>
            <person name="Li X.-J."/>
            <person name="Han X.-M."/>
        </authorList>
    </citation>
    <scope>NUCLEOTIDE SEQUENCE [LARGE SCALE GENOMIC DNA]</scope>
    <source>
        <strain evidence="9 10">CCTCC AB 2017055</strain>
    </source>
</reference>
<dbReference type="GO" id="GO:0005886">
    <property type="term" value="C:plasma membrane"/>
    <property type="evidence" value="ECO:0007669"/>
    <property type="project" value="UniProtKB-SubCell"/>
</dbReference>
<keyword evidence="3 7" id="KW-0812">Transmembrane</keyword>
<feature type="compositionally biased region" description="Basic and acidic residues" evidence="8">
    <location>
        <begin position="9"/>
        <end position="20"/>
    </location>
</feature>
<dbReference type="HAMAP" id="MF_00631">
    <property type="entry name" value="CrgA"/>
    <property type="match status" value="1"/>
</dbReference>
<proteinExistence type="inferred from homology"/>
<dbReference type="AlphaFoldDB" id="A0A6L9S105"/>
<dbReference type="GO" id="GO:0051301">
    <property type="term" value="P:cell division"/>
    <property type="evidence" value="ECO:0007669"/>
    <property type="project" value="UniProtKB-UniRule"/>
</dbReference>
<keyword evidence="2 7" id="KW-0132">Cell division</keyword>
<evidence type="ECO:0000256" key="1">
    <source>
        <dbReference type="ARBA" id="ARBA00022475"/>
    </source>
</evidence>